<name>A0A552X072_9GAMM</name>
<comment type="function">
    <text evidence="9">Part of the twin-arginine translocation (Tat) system that transports large folded proteins containing a characteristic twin-arginine motif in their signal peptide across membranes. TatA could form the protein-conducting channel of the Tat system.</text>
</comment>
<evidence type="ECO:0000256" key="4">
    <source>
        <dbReference type="ARBA" id="ARBA00022692"/>
    </source>
</evidence>
<dbReference type="NCBIfam" id="TIGR01411">
    <property type="entry name" value="tatAE"/>
    <property type="match status" value="1"/>
</dbReference>
<keyword evidence="7 9" id="KW-0811">Translocation</keyword>
<dbReference type="RefSeq" id="WP_143236249.1">
    <property type="nucleotide sequence ID" value="NZ_VJWL01000003.1"/>
</dbReference>
<dbReference type="PANTHER" id="PTHR42982:SF1">
    <property type="entry name" value="SEC-INDEPENDENT PROTEIN TRANSLOCASE PROTEIN TATA"/>
    <property type="match status" value="1"/>
</dbReference>
<dbReference type="InterPro" id="IPR006312">
    <property type="entry name" value="TatA/E"/>
</dbReference>
<evidence type="ECO:0000256" key="2">
    <source>
        <dbReference type="ARBA" id="ARBA00022448"/>
    </source>
</evidence>
<evidence type="ECO:0000256" key="8">
    <source>
        <dbReference type="ARBA" id="ARBA00023136"/>
    </source>
</evidence>
<evidence type="ECO:0000256" key="1">
    <source>
        <dbReference type="ARBA" id="ARBA00004162"/>
    </source>
</evidence>
<comment type="caution">
    <text evidence="11">The sequence shown here is derived from an EMBL/GenBank/DDBJ whole genome shotgun (WGS) entry which is preliminary data.</text>
</comment>
<evidence type="ECO:0000256" key="3">
    <source>
        <dbReference type="ARBA" id="ARBA00022475"/>
    </source>
</evidence>
<organism evidence="11 12">
    <name type="scientific">Aliidiomarina halalkaliphila</name>
    <dbReference type="NCBI Taxonomy" id="2593535"/>
    <lineage>
        <taxon>Bacteria</taxon>
        <taxon>Pseudomonadati</taxon>
        <taxon>Pseudomonadota</taxon>
        <taxon>Gammaproteobacteria</taxon>
        <taxon>Alteromonadales</taxon>
        <taxon>Idiomarinaceae</taxon>
        <taxon>Aliidiomarina</taxon>
    </lineage>
</organism>
<keyword evidence="8 9" id="KW-0472">Membrane</keyword>
<reference evidence="11 12" key="1">
    <citation type="submission" date="2019-07" db="EMBL/GenBank/DDBJ databases">
        <authorList>
            <person name="Yang M."/>
            <person name="Zhao D."/>
            <person name="Xiang H."/>
        </authorList>
    </citation>
    <scope>NUCLEOTIDE SEQUENCE [LARGE SCALE GENOMIC DNA]</scope>
    <source>
        <strain evidence="11 12">IM1326</strain>
    </source>
</reference>
<keyword evidence="4 9" id="KW-0812">Transmembrane</keyword>
<keyword evidence="12" id="KW-1185">Reference proteome</keyword>
<evidence type="ECO:0000256" key="5">
    <source>
        <dbReference type="ARBA" id="ARBA00022927"/>
    </source>
</evidence>
<evidence type="ECO:0000313" key="12">
    <source>
        <dbReference type="Proteomes" id="UP000320359"/>
    </source>
</evidence>
<feature type="compositionally biased region" description="Basic and acidic residues" evidence="10">
    <location>
        <begin position="70"/>
        <end position="84"/>
    </location>
</feature>
<proteinExistence type="inferred from homology"/>
<evidence type="ECO:0000313" key="11">
    <source>
        <dbReference type="EMBL" id="TRW48457.1"/>
    </source>
</evidence>
<dbReference type="Pfam" id="PF02416">
    <property type="entry name" value="TatA_B_E"/>
    <property type="match status" value="1"/>
</dbReference>
<dbReference type="InterPro" id="IPR003369">
    <property type="entry name" value="TatA/B/E"/>
</dbReference>
<dbReference type="EMBL" id="VJWL01000003">
    <property type="protein sequence ID" value="TRW48457.1"/>
    <property type="molecule type" value="Genomic_DNA"/>
</dbReference>
<dbReference type="GO" id="GO:0008320">
    <property type="term" value="F:protein transmembrane transporter activity"/>
    <property type="evidence" value="ECO:0007669"/>
    <property type="project" value="UniProtKB-UniRule"/>
</dbReference>
<keyword evidence="6 9" id="KW-1133">Transmembrane helix</keyword>
<dbReference type="AlphaFoldDB" id="A0A552X072"/>
<feature type="region of interest" description="Disordered" evidence="10">
    <location>
        <begin position="26"/>
        <end position="84"/>
    </location>
</feature>
<evidence type="ECO:0000256" key="9">
    <source>
        <dbReference type="HAMAP-Rule" id="MF_00236"/>
    </source>
</evidence>
<dbReference type="Gene3D" id="1.20.5.3310">
    <property type="match status" value="1"/>
</dbReference>
<keyword evidence="2 9" id="KW-0813">Transport</keyword>
<dbReference type="OrthoDB" id="7066617at2"/>
<dbReference type="GO" id="GO:0033281">
    <property type="term" value="C:TAT protein transport complex"/>
    <property type="evidence" value="ECO:0007669"/>
    <property type="project" value="UniProtKB-UniRule"/>
</dbReference>
<gene>
    <name evidence="9 11" type="primary">tatA</name>
    <name evidence="11" type="ORF">FM042_09825</name>
</gene>
<evidence type="ECO:0000256" key="10">
    <source>
        <dbReference type="SAM" id="MobiDB-lite"/>
    </source>
</evidence>
<evidence type="ECO:0000256" key="6">
    <source>
        <dbReference type="ARBA" id="ARBA00022989"/>
    </source>
</evidence>
<protein>
    <recommendedName>
        <fullName evidence="9">Sec-independent protein translocase protein TatA</fullName>
    </recommendedName>
</protein>
<dbReference type="GO" id="GO:0043953">
    <property type="term" value="P:protein transport by the Tat complex"/>
    <property type="evidence" value="ECO:0007669"/>
    <property type="project" value="UniProtKB-UniRule"/>
</dbReference>
<keyword evidence="5 9" id="KW-0653">Protein transport</keyword>
<evidence type="ECO:0000256" key="7">
    <source>
        <dbReference type="ARBA" id="ARBA00023010"/>
    </source>
</evidence>
<comment type="subcellular location">
    <subcellularLocation>
        <location evidence="1 9">Cell membrane</location>
        <topology evidence="1 9">Single-pass membrane protein</topology>
    </subcellularLocation>
</comment>
<keyword evidence="3 9" id="KW-1003">Cell membrane</keyword>
<dbReference type="HAMAP" id="MF_00236">
    <property type="entry name" value="TatA_E"/>
    <property type="match status" value="1"/>
</dbReference>
<dbReference type="Proteomes" id="UP000320359">
    <property type="component" value="Unassembled WGS sequence"/>
</dbReference>
<comment type="similarity">
    <text evidence="9">Belongs to the TatA/E family.</text>
</comment>
<dbReference type="PANTHER" id="PTHR42982">
    <property type="entry name" value="SEC-INDEPENDENT PROTEIN TRANSLOCASE PROTEIN TATA"/>
    <property type="match status" value="1"/>
</dbReference>
<sequence length="84" mass="9269">MAPSLWQLLIVLLIVVLVFGSKRLRGLGSDLGSAFRGFKKEVGNDSKNDKDDAEKLEQAPKNTPPSESSEGEKNDSQQKPEKRD</sequence>
<comment type="subunit">
    <text evidence="9">The Tat system comprises two distinct complexes: a TatABC complex, containing multiple copies of TatA, TatB and TatC subunits, and a separate TatA complex, containing only TatA subunits. Substrates initially bind to the TatABC complex, which probably triggers association of the separate TatA complex to form the active translocon.</text>
</comment>
<accession>A0A552X072</accession>
<feature type="compositionally biased region" description="Basic and acidic residues" evidence="10">
    <location>
        <begin position="38"/>
        <end position="58"/>
    </location>
</feature>